<dbReference type="EMBL" id="LKTS01000022">
    <property type="protein sequence ID" value="PKD18644.1"/>
    <property type="molecule type" value="Genomic_DNA"/>
</dbReference>
<organism evidence="1 2">
    <name type="scientific">Salegentibacter salinarum</name>
    <dbReference type="NCBI Taxonomy" id="447422"/>
    <lineage>
        <taxon>Bacteria</taxon>
        <taxon>Pseudomonadati</taxon>
        <taxon>Bacteroidota</taxon>
        <taxon>Flavobacteriia</taxon>
        <taxon>Flavobacteriales</taxon>
        <taxon>Flavobacteriaceae</taxon>
        <taxon>Salegentibacter</taxon>
    </lineage>
</organism>
<proteinExistence type="predicted"/>
<dbReference type="Proteomes" id="UP000232673">
    <property type="component" value="Unassembled WGS sequence"/>
</dbReference>
<protein>
    <submittedName>
        <fullName evidence="1">Uncharacterized protein</fullName>
    </submittedName>
</protein>
<evidence type="ECO:0000313" key="2">
    <source>
        <dbReference type="Proteomes" id="UP000232673"/>
    </source>
</evidence>
<name>A0A2N0TV83_9FLAO</name>
<reference evidence="1 2" key="1">
    <citation type="submission" date="2015-10" db="EMBL/GenBank/DDBJ databases">
        <title>Draft genome sequence of Salegentibacter salinarum KCTC 12975.</title>
        <authorList>
            <person name="Lin W."/>
            <person name="Zheng Q."/>
        </authorList>
    </citation>
    <scope>NUCLEOTIDE SEQUENCE [LARGE SCALE GENOMIC DNA]</scope>
    <source>
        <strain evidence="1 2">KCTC 12975</strain>
    </source>
</reference>
<comment type="caution">
    <text evidence="1">The sequence shown here is derived from an EMBL/GenBank/DDBJ whole genome shotgun (WGS) entry which is preliminary data.</text>
</comment>
<dbReference type="OrthoDB" id="1452177at2"/>
<gene>
    <name evidence="1" type="ORF">APR41_17765</name>
</gene>
<dbReference type="AlphaFoldDB" id="A0A2N0TV83"/>
<accession>A0A2N0TV83</accession>
<keyword evidence="2" id="KW-1185">Reference proteome</keyword>
<sequence length="145" mass="17131">MKNHLSLITCLLLIFSSCTIEDEFTELTSHEDILVETRIFFKDTLVDYDIGFEYYKTDGYNNLISRYISFSGSTNNGRETFSQVFKEYRKAGIKVEAAENVDFITITFTEVNWDSQPYFYYRHDSPGEFTFMYDFESDTYEVTED</sequence>
<evidence type="ECO:0000313" key="1">
    <source>
        <dbReference type="EMBL" id="PKD18644.1"/>
    </source>
</evidence>
<dbReference type="RefSeq" id="WP_079714611.1">
    <property type="nucleotide sequence ID" value="NZ_FUZC01000025.1"/>
</dbReference>
<dbReference type="PROSITE" id="PS51257">
    <property type="entry name" value="PROKAR_LIPOPROTEIN"/>
    <property type="match status" value="1"/>
</dbReference>